<evidence type="ECO:0000256" key="1">
    <source>
        <dbReference type="SAM" id="MobiDB-lite"/>
    </source>
</evidence>
<proteinExistence type="predicted"/>
<feature type="region of interest" description="Disordered" evidence="1">
    <location>
        <begin position="76"/>
        <end position="120"/>
    </location>
</feature>
<organism evidence="2 3">
    <name type="scientific">Immersiella caudata</name>
    <dbReference type="NCBI Taxonomy" id="314043"/>
    <lineage>
        <taxon>Eukaryota</taxon>
        <taxon>Fungi</taxon>
        <taxon>Dikarya</taxon>
        <taxon>Ascomycota</taxon>
        <taxon>Pezizomycotina</taxon>
        <taxon>Sordariomycetes</taxon>
        <taxon>Sordariomycetidae</taxon>
        <taxon>Sordariales</taxon>
        <taxon>Lasiosphaeriaceae</taxon>
        <taxon>Immersiella</taxon>
    </lineage>
</organism>
<dbReference type="Proteomes" id="UP001175000">
    <property type="component" value="Unassembled WGS sequence"/>
</dbReference>
<evidence type="ECO:0008006" key="4">
    <source>
        <dbReference type="Google" id="ProtNLM"/>
    </source>
</evidence>
<dbReference type="PANTHER" id="PTHR33604:SF3">
    <property type="entry name" value="OSJNBA0004B13.7 PROTEIN"/>
    <property type="match status" value="1"/>
</dbReference>
<gene>
    <name evidence="2" type="ORF">B0T14DRAFT_567135</name>
</gene>
<dbReference type="PANTHER" id="PTHR33604">
    <property type="entry name" value="OSJNBA0004B13.7 PROTEIN"/>
    <property type="match status" value="1"/>
</dbReference>
<feature type="compositionally biased region" description="Pro residues" evidence="1">
    <location>
        <begin position="84"/>
        <end position="96"/>
    </location>
</feature>
<accession>A0AA39WRR7</accession>
<sequence length="671" mass="75239">MGSLFLSDAELVKKDDDHKPKASAMRAPLSIAHVPPRKLLKRIAIALVAGVLIYLFIHNIPTDVPIRDRRRPNYVSEHVHGQPKPMPKMPPHPPDWSKPLKPPKKGKPPPKGPGGGIAPSPSKLYDGPIRFEKLANTLQAISDTRGDYSDNKNVLFAVSSLKSAALLLPVACKMGAELRSYVHFALMSRSDIPIDQLREVNGIDDSCHLIFHDARPNHPITSTEDRFQRAVMRGFYHINSYMHPQAVMVDSSENESELFLEAARVQLRSMKIPLIELPSNGPSKLTWLTKLDSASLASWHKVNIELLIQAAPGTSGNLVRLLKSLVAADFSASAIPHLTIELPNKVDDATSAFLKDFRWPPADAYNPTHVSQLTLRHRIPRNSLTEEESSARFLESFWPANPRYSHVLVLSPQVELSPLFFHYVKYSVLEYMHSNAAVTQQWDSRLFGISLDIPSTHVDASKPFDPPTKKGSSSSDTSSFLWQAPNSNAVLYTGPKWVELHAFVSHLLEFQQTTEKKQSALPSLITNKLVSKRYPSWLEHALKLSRARGYWTLYPSPQTAGKLAVVHNEMYRAPEEYEKEIKREGSVDSVERTLAAGPLLESLPSRGTLPAFDEMPLLLWDGRTTKLRNLDSHAVDYSWEFRRAVGGCEKLMPSELLPRQSARDLFCEKED</sequence>
<evidence type="ECO:0000313" key="3">
    <source>
        <dbReference type="Proteomes" id="UP001175000"/>
    </source>
</evidence>
<reference evidence="2" key="1">
    <citation type="submission" date="2023-06" db="EMBL/GenBank/DDBJ databases">
        <title>Genome-scale phylogeny and comparative genomics of the fungal order Sordariales.</title>
        <authorList>
            <consortium name="Lawrence Berkeley National Laboratory"/>
            <person name="Hensen N."/>
            <person name="Bonometti L."/>
            <person name="Westerberg I."/>
            <person name="Brannstrom I.O."/>
            <person name="Guillou S."/>
            <person name="Cros-Aarteil S."/>
            <person name="Calhoun S."/>
            <person name="Haridas S."/>
            <person name="Kuo A."/>
            <person name="Mondo S."/>
            <person name="Pangilinan J."/>
            <person name="Riley R."/>
            <person name="Labutti K."/>
            <person name="Andreopoulos B."/>
            <person name="Lipzen A."/>
            <person name="Chen C."/>
            <person name="Yanf M."/>
            <person name="Daum C."/>
            <person name="Ng V."/>
            <person name="Clum A."/>
            <person name="Steindorff A."/>
            <person name="Ohm R."/>
            <person name="Martin F."/>
            <person name="Silar P."/>
            <person name="Natvig D."/>
            <person name="Lalanne C."/>
            <person name="Gautier V."/>
            <person name="Ament-Velasquez S.L."/>
            <person name="Kruys A."/>
            <person name="Hutchinson M.I."/>
            <person name="Powell A.J."/>
            <person name="Barry K."/>
            <person name="Miller A.N."/>
            <person name="Grigoriev I.V."/>
            <person name="Debuchy R."/>
            <person name="Gladieux P."/>
            <person name="Thoren M.H."/>
            <person name="Johannesson H."/>
        </authorList>
    </citation>
    <scope>NUCLEOTIDE SEQUENCE</scope>
    <source>
        <strain evidence="2">CBS 606.72</strain>
    </source>
</reference>
<name>A0AA39WRR7_9PEZI</name>
<evidence type="ECO:0000313" key="2">
    <source>
        <dbReference type="EMBL" id="KAK0620384.1"/>
    </source>
</evidence>
<dbReference type="AlphaFoldDB" id="A0AA39WRR7"/>
<comment type="caution">
    <text evidence="2">The sequence shown here is derived from an EMBL/GenBank/DDBJ whole genome shotgun (WGS) entry which is preliminary data.</text>
</comment>
<keyword evidence="3" id="KW-1185">Reference proteome</keyword>
<dbReference type="EMBL" id="JAULSU010000004">
    <property type="protein sequence ID" value="KAK0620384.1"/>
    <property type="molecule type" value="Genomic_DNA"/>
</dbReference>
<protein>
    <recommendedName>
        <fullName evidence="4">Glycosyltransferase 2</fullName>
    </recommendedName>
</protein>